<dbReference type="AlphaFoldDB" id="A0A9X1V442"/>
<proteinExistence type="predicted"/>
<accession>A0A9X1V442</accession>
<feature type="compositionally biased region" description="Basic and acidic residues" evidence="1">
    <location>
        <begin position="28"/>
        <end position="46"/>
    </location>
</feature>
<dbReference type="Proteomes" id="UP001139226">
    <property type="component" value="Unassembled WGS sequence"/>
</dbReference>
<sequence length="121" mass="14271">MEHRKDRCAIVRIADGRVKSAVRAPEADCDKGRYSDSSYRDRDRGRNSGGNRNYVRYQDLEGEMALRAYDELEYRGFKEGKNHSNDGKTYRVWYNSRTDQCIKTLSVNKRIKEIMESNRCY</sequence>
<evidence type="ECO:0000256" key="1">
    <source>
        <dbReference type="SAM" id="MobiDB-lite"/>
    </source>
</evidence>
<dbReference type="RefSeq" id="WP_240713722.1">
    <property type="nucleotide sequence ID" value="NZ_JAKVTV010000003.1"/>
</dbReference>
<dbReference type="EMBL" id="JAKVTV010000003">
    <property type="protein sequence ID" value="MCH4823550.1"/>
    <property type="molecule type" value="Genomic_DNA"/>
</dbReference>
<reference evidence="2" key="1">
    <citation type="submission" date="2022-03" db="EMBL/GenBank/DDBJ databases">
        <title>Gramella crocea sp. nov., isolated from activated sludge of a seafood processing plant.</title>
        <authorList>
            <person name="Zhang X."/>
        </authorList>
    </citation>
    <scope>NUCLEOTIDE SEQUENCE</scope>
    <source>
        <strain evidence="2">YJ019</strain>
    </source>
</reference>
<name>A0A9X1V442_9FLAO</name>
<organism evidence="2 3">
    <name type="scientific">Christiangramia lutea</name>
    <dbReference type="NCBI Taxonomy" id="1607951"/>
    <lineage>
        <taxon>Bacteria</taxon>
        <taxon>Pseudomonadati</taxon>
        <taxon>Bacteroidota</taxon>
        <taxon>Flavobacteriia</taxon>
        <taxon>Flavobacteriales</taxon>
        <taxon>Flavobacteriaceae</taxon>
        <taxon>Christiangramia</taxon>
    </lineage>
</organism>
<evidence type="ECO:0000313" key="3">
    <source>
        <dbReference type="Proteomes" id="UP001139226"/>
    </source>
</evidence>
<protein>
    <submittedName>
        <fullName evidence="2">Uncharacterized protein</fullName>
    </submittedName>
</protein>
<gene>
    <name evidence="2" type="ORF">ML462_10250</name>
</gene>
<comment type="caution">
    <text evidence="2">The sequence shown here is derived from an EMBL/GenBank/DDBJ whole genome shotgun (WGS) entry which is preliminary data.</text>
</comment>
<keyword evidence="3" id="KW-1185">Reference proteome</keyword>
<evidence type="ECO:0000313" key="2">
    <source>
        <dbReference type="EMBL" id="MCH4823550.1"/>
    </source>
</evidence>
<feature type="region of interest" description="Disordered" evidence="1">
    <location>
        <begin position="28"/>
        <end position="53"/>
    </location>
</feature>